<dbReference type="GO" id="GO:0016705">
    <property type="term" value="F:oxidoreductase activity, acting on paired donors, with incorporation or reduction of molecular oxygen"/>
    <property type="evidence" value="ECO:0007669"/>
    <property type="project" value="InterPro"/>
</dbReference>
<dbReference type="InterPro" id="IPR036396">
    <property type="entry name" value="Cyt_P450_sf"/>
</dbReference>
<evidence type="ECO:0000256" key="5">
    <source>
        <dbReference type="ARBA" id="ARBA00023004"/>
    </source>
</evidence>
<dbReference type="EMBL" id="SMKU01000538">
    <property type="protein sequence ID" value="TDD62234.1"/>
    <property type="molecule type" value="Genomic_DNA"/>
</dbReference>
<dbReference type="InterPro" id="IPR017972">
    <property type="entry name" value="Cyt_P450_CS"/>
</dbReference>
<evidence type="ECO:0000256" key="6">
    <source>
        <dbReference type="ARBA" id="ARBA00023033"/>
    </source>
</evidence>
<keyword evidence="5 7" id="KW-0408">Iron</keyword>
<dbReference type="FunFam" id="1.10.630.10:FF:000018">
    <property type="entry name" value="Cytochrome P450 monooxygenase"/>
    <property type="match status" value="1"/>
</dbReference>
<dbReference type="PRINTS" id="PR00359">
    <property type="entry name" value="BP450"/>
</dbReference>
<dbReference type="PANTHER" id="PTHR46696">
    <property type="entry name" value="P450, PUTATIVE (EUROFUNG)-RELATED"/>
    <property type="match status" value="1"/>
</dbReference>
<dbReference type="GO" id="GO:0020037">
    <property type="term" value="F:heme binding"/>
    <property type="evidence" value="ECO:0007669"/>
    <property type="project" value="InterPro"/>
</dbReference>
<proteinExistence type="inferred from homology"/>
<dbReference type="InterPro" id="IPR002397">
    <property type="entry name" value="Cyt_P450_B"/>
</dbReference>
<dbReference type="SUPFAM" id="SSF48264">
    <property type="entry name" value="Cytochrome P450"/>
    <property type="match status" value="1"/>
</dbReference>
<organism evidence="8 9">
    <name type="scientific">Actinomadura rubrisoli</name>
    <dbReference type="NCBI Taxonomy" id="2530368"/>
    <lineage>
        <taxon>Bacteria</taxon>
        <taxon>Bacillati</taxon>
        <taxon>Actinomycetota</taxon>
        <taxon>Actinomycetes</taxon>
        <taxon>Streptosporangiales</taxon>
        <taxon>Thermomonosporaceae</taxon>
        <taxon>Actinomadura</taxon>
    </lineage>
</organism>
<keyword evidence="9" id="KW-1185">Reference proteome</keyword>
<dbReference type="PROSITE" id="PS00086">
    <property type="entry name" value="CYTOCHROME_P450"/>
    <property type="match status" value="1"/>
</dbReference>
<evidence type="ECO:0000313" key="8">
    <source>
        <dbReference type="EMBL" id="TDD62234.1"/>
    </source>
</evidence>
<dbReference type="Pfam" id="PF00067">
    <property type="entry name" value="p450"/>
    <property type="match status" value="1"/>
</dbReference>
<comment type="caution">
    <text evidence="8">The sequence shown here is derived from an EMBL/GenBank/DDBJ whole genome shotgun (WGS) entry which is preliminary data.</text>
</comment>
<name>A0A4R4ZVJ7_9ACTN</name>
<keyword evidence="6 7" id="KW-0503">Monooxygenase</keyword>
<dbReference type="InterPro" id="IPR001128">
    <property type="entry name" value="Cyt_P450"/>
</dbReference>
<dbReference type="PANTHER" id="PTHR46696:SF1">
    <property type="entry name" value="CYTOCHROME P450 YJIB-RELATED"/>
    <property type="match status" value="1"/>
</dbReference>
<dbReference type="GO" id="GO:0004497">
    <property type="term" value="F:monooxygenase activity"/>
    <property type="evidence" value="ECO:0007669"/>
    <property type="project" value="UniProtKB-KW"/>
</dbReference>
<protein>
    <submittedName>
        <fullName evidence="8">Cytochrome P450</fullName>
    </submittedName>
</protein>
<evidence type="ECO:0000256" key="7">
    <source>
        <dbReference type="RuleBase" id="RU000461"/>
    </source>
</evidence>
<dbReference type="OrthoDB" id="3321924at2"/>
<comment type="similarity">
    <text evidence="1 7">Belongs to the cytochrome P450 family.</text>
</comment>
<dbReference type="AlphaFoldDB" id="A0A4R4ZVJ7"/>
<keyword evidence="4 7" id="KW-0560">Oxidoreductase</keyword>
<keyword evidence="2 7" id="KW-0349">Heme</keyword>
<dbReference type="GO" id="GO:0005506">
    <property type="term" value="F:iron ion binding"/>
    <property type="evidence" value="ECO:0007669"/>
    <property type="project" value="InterPro"/>
</dbReference>
<dbReference type="Proteomes" id="UP000294513">
    <property type="component" value="Unassembled WGS sequence"/>
</dbReference>
<accession>A0A4R4ZVJ7</accession>
<evidence type="ECO:0000256" key="1">
    <source>
        <dbReference type="ARBA" id="ARBA00010617"/>
    </source>
</evidence>
<evidence type="ECO:0000256" key="4">
    <source>
        <dbReference type="ARBA" id="ARBA00023002"/>
    </source>
</evidence>
<evidence type="ECO:0000313" key="9">
    <source>
        <dbReference type="Proteomes" id="UP000294513"/>
    </source>
</evidence>
<reference evidence="8 9" key="1">
    <citation type="submission" date="2019-03" db="EMBL/GenBank/DDBJ databases">
        <title>Draft genome sequences of novel Actinobacteria.</title>
        <authorList>
            <person name="Sahin N."/>
            <person name="Ay H."/>
            <person name="Saygin H."/>
        </authorList>
    </citation>
    <scope>NUCLEOTIDE SEQUENCE [LARGE SCALE GENOMIC DNA]</scope>
    <source>
        <strain evidence="8 9">H3C3</strain>
    </source>
</reference>
<sequence>MAMAETPSGAPTGCPIFPFSVTDPLAATPAPDGHRGRRIVKVALPEAQDDTWAWWVADHAAAERVYREADTFLRGTADGVRPFQSFAPLILTQDGDHHRKLRSLVNREFTRPRIERFRPAIEALVGRHVDRMVAAGEPADIAGHLAWPVSLNAIAELLGAPEEGREQWHVWGEMLLSTGPDRAAENRAAMTEMTGYAARLMARRRGDPEGDVLSTAVVNAERLGIDPLEAAMLIASFVVAGWETTAAAISSAVYALLTLQDDDGPLYRRLLGDPGLIPTAVEEMLRVVPNSWFETGQPRRAARDVELAGVQVKAGDVVLVAQDMAGRDPKVFDDPDRIDLARDPNPHLSFGSGAHFCLGAHLARLELTIVIELLTARLPGLRLAVAPGEVVWNRATLIRRPESVPVAWSGGGEEAGRPR</sequence>
<gene>
    <name evidence="8" type="ORF">E1298_44835</name>
</gene>
<evidence type="ECO:0000256" key="3">
    <source>
        <dbReference type="ARBA" id="ARBA00022723"/>
    </source>
</evidence>
<keyword evidence="3 7" id="KW-0479">Metal-binding</keyword>
<evidence type="ECO:0000256" key="2">
    <source>
        <dbReference type="ARBA" id="ARBA00022617"/>
    </source>
</evidence>
<dbReference type="Gene3D" id="1.10.630.10">
    <property type="entry name" value="Cytochrome P450"/>
    <property type="match status" value="1"/>
</dbReference>
<dbReference type="PRINTS" id="PR00385">
    <property type="entry name" value="P450"/>
</dbReference>